<dbReference type="CDD" id="cd03768">
    <property type="entry name" value="SR_ResInv"/>
    <property type="match status" value="1"/>
</dbReference>
<keyword evidence="1" id="KW-0229">DNA integration</keyword>
<dbReference type="PANTHER" id="PTHR30461:SF2">
    <property type="entry name" value="SERINE RECOMBINASE PINE-RELATED"/>
    <property type="match status" value="1"/>
</dbReference>
<dbReference type="PROSITE" id="PS00397">
    <property type="entry name" value="RECOMBINASES_1"/>
    <property type="match status" value="1"/>
</dbReference>
<protein>
    <submittedName>
        <fullName evidence="6">Recombinase family protein</fullName>
    </submittedName>
</protein>
<evidence type="ECO:0000256" key="1">
    <source>
        <dbReference type="ARBA" id="ARBA00022908"/>
    </source>
</evidence>
<dbReference type="InterPro" id="IPR006118">
    <property type="entry name" value="Recombinase_CS"/>
</dbReference>
<dbReference type="PROSITE" id="PS51736">
    <property type="entry name" value="RECOMBINASES_3"/>
    <property type="match status" value="1"/>
</dbReference>
<feature type="domain" description="Resolvase/invertase-type recombinase catalytic" evidence="5">
    <location>
        <begin position="6"/>
        <end position="150"/>
    </location>
</feature>
<dbReference type="InterPro" id="IPR050639">
    <property type="entry name" value="SSR_resolvase"/>
</dbReference>
<evidence type="ECO:0000256" key="4">
    <source>
        <dbReference type="PROSITE-ProRule" id="PRU10137"/>
    </source>
</evidence>
<name>A0ABU5EFL6_9PROT</name>
<organism evidence="6 7">
    <name type="scientific">Dongia soli</name>
    <dbReference type="NCBI Taxonomy" id="600628"/>
    <lineage>
        <taxon>Bacteria</taxon>
        <taxon>Pseudomonadati</taxon>
        <taxon>Pseudomonadota</taxon>
        <taxon>Alphaproteobacteria</taxon>
        <taxon>Rhodospirillales</taxon>
        <taxon>Dongiaceae</taxon>
        <taxon>Dongia</taxon>
    </lineage>
</organism>
<feature type="active site" description="O-(5'-phospho-DNA)-serine intermediate" evidence="4">
    <location>
        <position position="14"/>
    </location>
</feature>
<accession>A0ABU5EFL6</accession>
<evidence type="ECO:0000256" key="2">
    <source>
        <dbReference type="ARBA" id="ARBA00023125"/>
    </source>
</evidence>
<keyword evidence="2" id="KW-0238">DNA-binding</keyword>
<keyword evidence="3" id="KW-0233">DNA recombination</keyword>
<proteinExistence type="predicted"/>
<dbReference type="PANTHER" id="PTHR30461">
    <property type="entry name" value="DNA-INVERTASE FROM LAMBDOID PROPHAGE"/>
    <property type="match status" value="1"/>
</dbReference>
<dbReference type="Proteomes" id="UP001279642">
    <property type="component" value="Unassembled WGS sequence"/>
</dbReference>
<keyword evidence="7" id="KW-1185">Reference proteome</keyword>
<dbReference type="EMBL" id="JAXCLW010000004">
    <property type="protein sequence ID" value="MDY0884315.1"/>
    <property type="molecule type" value="Genomic_DNA"/>
</dbReference>
<evidence type="ECO:0000259" key="5">
    <source>
        <dbReference type="PROSITE" id="PS51736"/>
    </source>
</evidence>
<dbReference type="RefSeq" id="WP_320509380.1">
    <property type="nucleotide sequence ID" value="NZ_JAXCLW010000004.1"/>
</dbReference>
<evidence type="ECO:0000256" key="3">
    <source>
        <dbReference type="ARBA" id="ARBA00023172"/>
    </source>
</evidence>
<reference evidence="6 7" key="1">
    <citation type="journal article" date="2016" name="Antonie Van Leeuwenhoek">
        <title>Dongia soli sp. nov., isolated from soil from Dokdo, Korea.</title>
        <authorList>
            <person name="Kim D.U."/>
            <person name="Lee H."/>
            <person name="Kim H."/>
            <person name="Kim S.G."/>
            <person name="Ka J.O."/>
        </authorList>
    </citation>
    <scope>NUCLEOTIDE SEQUENCE [LARGE SCALE GENOMIC DNA]</scope>
    <source>
        <strain evidence="6 7">D78</strain>
    </source>
</reference>
<gene>
    <name evidence="6" type="ORF">SMD27_15840</name>
</gene>
<dbReference type="SMART" id="SM00857">
    <property type="entry name" value="Resolvase"/>
    <property type="match status" value="1"/>
</dbReference>
<dbReference type="Gene3D" id="3.40.50.1390">
    <property type="entry name" value="Resolvase, N-terminal catalytic domain"/>
    <property type="match status" value="1"/>
</dbReference>
<sequence length="197" mass="21674">MTTKKRVAIYLRVSTDGQTAENQRLELERVAELSGWELVGVYEDHGISGAKGRDQRPAFDRLMKDAARRKFNMIAAWGLDRLGRSMQHLVGFLGEVQALGVDLYLHQQALDTSTPMGRCVFHVAGAFAEFEREMIRERVKAGLSRAKAKGKQLGRKTVGADKEELVKSLLGQGKGILKVAKEAGVGVSVVQRIKALA</sequence>
<dbReference type="InterPro" id="IPR006119">
    <property type="entry name" value="Resolv_N"/>
</dbReference>
<dbReference type="InterPro" id="IPR036162">
    <property type="entry name" value="Resolvase-like_N_sf"/>
</dbReference>
<evidence type="ECO:0000313" key="7">
    <source>
        <dbReference type="Proteomes" id="UP001279642"/>
    </source>
</evidence>
<dbReference type="SUPFAM" id="SSF53041">
    <property type="entry name" value="Resolvase-like"/>
    <property type="match status" value="1"/>
</dbReference>
<evidence type="ECO:0000313" key="6">
    <source>
        <dbReference type="EMBL" id="MDY0884315.1"/>
    </source>
</evidence>
<comment type="caution">
    <text evidence="6">The sequence shown here is derived from an EMBL/GenBank/DDBJ whole genome shotgun (WGS) entry which is preliminary data.</text>
</comment>
<dbReference type="Pfam" id="PF00239">
    <property type="entry name" value="Resolvase"/>
    <property type="match status" value="1"/>
</dbReference>